<comment type="caution">
    <text evidence="10">The sequence shown here is derived from an EMBL/GenBank/DDBJ whole genome shotgun (WGS) entry which is preliminary data.</text>
</comment>
<keyword evidence="5" id="KW-0648">Protein biosynthesis</keyword>
<evidence type="ECO:0000256" key="2">
    <source>
        <dbReference type="ARBA" id="ARBA00022598"/>
    </source>
</evidence>
<dbReference type="GO" id="GO:0002161">
    <property type="term" value="F:aminoacyl-tRNA deacylase activity"/>
    <property type="evidence" value="ECO:0007669"/>
    <property type="project" value="InterPro"/>
</dbReference>
<dbReference type="GO" id="GO:0005737">
    <property type="term" value="C:cytoplasm"/>
    <property type="evidence" value="ECO:0007669"/>
    <property type="project" value="InterPro"/>
</dbReference>
<dbReference type="PANTHER" id="PTHR43382">
    <property type="entry name" value="PROLYL-TRNA SYNTHETASE"/>
    <property type="match status" value="1"/>
</dbReference>
<dbReference type="InterPro" id="IPR036754">
    <property type="entry name" value="YbaK/aa-tRNA-synt-asso_dom_sf"/>
</dbReference>
<dbReference type="InterPro" id="IPR016061">
    <property type="entry name" value="Pro-tRNA_ligase_II_C"/>
</dbReference>
<dbReference type="InterPro" id="IPR007214">
    <property type="entry name" value="YbaK/aa-tRNA-synth-assoc-dom"/>
</dbReference>
<accession>A7AVB0</accession>
<gene>
    <name evidence="10" type="ORF">BBOV_IV001390</name>
</gene>
<dbReference type="GO" id="GO:0017101">
    <property type="term" value="C:aminoacyl-tRNA synthetase multienzyme complex"/>
    <property type="evidence" value="ECO:0007669"/>
    <property type="project" value="TreeGrafter"/>
</dbReference>
<organism evidence="10 11">
    <name type="scientific">Babesia bovis</name>
    <dbReference type="NCBI Taxonomy" id="5865"/>
    <lineage>
        <taxon>Eukaryota</taxon>
        <taxon>Sar</taxon>
        <taxon>Alveolata</taxon>
        <taxon>Apicomplexa</taxon>
        <taxon>Aconoidasida</taxon>
        <taxon>Piroplasmida</taxon>
        <taxon>Babesiidae</taxon>
        <taxon>Babesia</taxon>
    </lineage>
</organism>
<dbReference type="InterPro" id="IPR004154">
    <property type="entry name" value="Anticodon-bd"/>
</dbReference>
<dbReference type="CDD" id="cd04335">
    <property type="entry name" value="PrdX_deacylase"/>
    <property type="match status" value="1"/>
</dbReference>
<reference evidence="11" key="3">
    <citation type="journal article" date="2021" name="Int. J. Parasitol.">
        <title>Comparative analysis of gene expression between Babesia bovis blood stages and kinetes allowed by improved genome annotation.</title>
        <authorList>
            <person name="Ueti M.W."/>
            <person name="Johnson W.C."/>
            <person name="Kappmeyer L.S."/>
            <person name="Herndon D.R."/>
            <person name="Mousel M.R."/>
            <person name="Reif K.E."/>
            <person name="Taus N.S."/>
            <person name="Ifeonu O.O."/>
            <person name="Silva J.C."/>
            <person name="Suarez C.E."/>
            <person name="Brayton K.A."/>
        </authorList>
    </citation>
    <scope>NUCLEOTIDE SEQUENCE [LARGE SCALE GENOMIC DNA]</scope>
</reference>
<dbReference type="FunFam" id="3.40.50.800:FF:000005">
    <property type="entry name" value="bifunctional glutamate/proline--tRNA ligase"/>
    <property type="match status" value="1"/>
</dbReference>
<dbReference type="SUPFAM" id="SSF55826">
    <property type="entry name" value="YbaK/ProRS associated domain"/>
    <property type="match status" value="1"/>
</dbReference>
<dbReference type="PRINTS" id="PR01046">
    <property type="entry name" value="TRNASYNTHPRO"/>
</dbReference>
<evidence type="ECO:0000256" key="3">
    <source>
        <dbReference type="ARBA" id="ARBA00022741"/>
    </source>
</evidence>
<dbReference type="InterPro" id="IPR036621">
    <property type="entry name" value="Anticodon-bd_dom_sf"/>
</dbReference>
<protein>
    <recommendedName>
        <fullName evidence="1">proline--tRNA ligase</fullName>
        <ecNumber evidence="1">6.1.1.15</ecNumber>
    </recommendedName>
    <alternativeName>
        <fullName evidence="7">Prolyl-tRNA synthetase</fullName>
    </alternativeName>
</protein>
<reference evidence="11" key="2">
    <citation type="journal article" date="2020" name="Data Brief">
        <title>Transcriptome dataset of Babesia bovis life stages within vertebrate and invertebrate hosts.</title>
        <authorList>
            <person name="Ueti M.W."/>
            <person name="Johnson W.C."/>
            <person name="Kappmeyer L.S."/>
            <person name="Herndon D.R."/>
            <person name="Mousel M.R."/>
            <person name="Reif K.E."/>
            <person name="Taus N.S."/>
            <person name="Ifeonu O.O."/>
            <person name="Silva J.C."/>
            <person name="Suarez C.E."/>
            <person name="Brayton K.A."/>
        </authorList>
    </citation>
    <scope>NUCLEOTIDE SEQUENCE [LARGE SCALE GENOMIC DNA]</scope>
</reference>
<dbReference type="Gene3D" id="3.40.50.800">
    <property type="entry name" value="Anticodon-binding domain"/>
    <property type="match status" value="1"/>
</dbReference>
<dbReference type="GO" id="GO:0006433">
    <property type="term" value="P:prolyl-tRNA aminoacylation"/>
    <property type="evidence" value="ECO:0007669"/>
    <property type="project" value="InterPro"/>
</dbReference>
<keyword evidence="2 10" id="KW-0436">Ligase</keyword>
<dbReference type="InterPro" id="IPR017449">
    <property type="entry name" value="Pro-tRNA_synth_II"/>
</dbReference>
<dbReference type="EMBL" id="AAXT01000004">
    <property type="protein sequence ID" value="EDO05736.1"/>
    <property type="molecule type" value="Genomic_DNA"/>
</dbReference>
<comment type="catalytic activity">
    <reaction evidence="8">
        <text>tRNA(Pro) + L-proline + ATP = L-prolyl-tRNA(Pro) + AMP + diphosphate</text>
        <dbReference type="Rhea" id="RHEA:14305"/>
        <dbReference type="Rhea" id="RHEA-COMP:9700"/>
        <dbReference type="Rhea" id="RHEA-COMP:9702"/>
        <dbReference type="ChEBI" id="CHEBI:30616"/>
        <dbReference type="ChEBI" id="CHEBI:33019"/>
        <dbReference type="ChEBI" id="CHEBI:60039"/>
        <dbReference type="ChEBI" id="CHEBI:78442"/>
        <dbReference type="ChEBI" id="CHEBI:78532"/>
        <dbReference type="ChEBI" id="CHEBI:456215"/>
        <dbReference type="EC" id="6.1.1.15"/>
    </reaction>
</comment>
<evidence type="ECO:0000256" key="7">
    <source>
        <dbReference type="ARBA" id="ARBA00029731"/>
    </source>
</evidence>
<dbReference type="AlphaFoldDB" id="A7AVB0"/>
<dbReference type="PROSITE" id="PS50862">
    <property type="entry name" value="AA_TRNA_LIGASE_II"/>
    <property type="match status" value="1"/>
</dbReference>
<dbReference type="GeneID" id="5477523"/>
<proteinExistence type="inferred from homology"/>
<dbReference type="OMA" id="EVYWVTH"/>
<dbReference type="SMART" id="SM00946">
    <property type="entry name" value="ProRS-C_1"/>
    <property type="match status" value="1"/>
</dbReference>
<evidence type="ECO:0000313" key="10">
    <source>
        <dbReference type="EMBL" id="EDO05736.1"/>
    </source>
</evidence>
<sequence>MGNRVPLSRIASAHFVKMENTMKTEELYKMFQRLGVMYTEYVHPPLIAVKQSLEIPDFKGKYDIIVKNLWLKDESKRYYLLVALHDTKIDFKYLSKQVKVKHLRMGPEECMEAMVGMKRGHLNPFAVVNDKNNEVKVLLDERIKEQKEIMAHALHNTTSVCISTEDLLRFLRENNHEPTFVATCGEETEVQPSAAQPAVSQPATANADKEGHILGITVKKDTNFPEWYTQAIIRGGMVEYYDISGCYIYLPSSYFIWEVFQQWFNENIKKEGVENCYFPMFVSKQKLETEKNHIEGFSPEVAWVTKYGDSDFVEPIAIRPTSETIMYPEFSKWIRSHRDLPLKLNQWCSVVRWEFKQPTPFLRSREFLWQEGHTAHKSEEDAMNTVMTMLRLYQRFYEEFLAVPVIPGEKSVEERFAGGKSTMTIEAYIPGSGRGIQAATSHLLGTNFAKMFDIVFEDENGVKQLAHQTSWGFTTRSIGVSIMIHGDDQGLVIPPRVSKVQIVIVPIIAKKELQKDIMAVAEDMYARLKKAGFRTHLDDRVGYTPGFKFNHWELRGVPLRIEIGARDIQTQSCRVCYRYNGHKTDVKLETLEQSIGEALEDIQRKMYERAKAQMDESVVKVMEFDGVMPALNSQKLVLVPWCEDPETESEIKAETQRLSQEGSDGKTGSMKCLCLPLDQPEMPPGTKCFWTGKPATRWALFGRSY</sequence>
<dbReference type="InterPro" id="IPR002314">
    <property type="entry name" value="aa-tRNA-synt_IIb"/>
</dbReference>
<dbReference type="CDD" id="cd00862">
    <property type="entry name" value="ProRS_anticodon_zinc"/>
    <property type="match status" value="1"/>
</dbReference>
<dbReference type="NCBIfam" id="TIGR00408">
    <property type="entry name" value="proS_fam_I"/>
    <property type="match status" value="1"/>
</dbReference>
<dbReference type="VEuPathDB" id="PiroplasmaDB:BBOV_IV001390"/>
<dbReference type="GO" id="GO:0004827">
    <property type="term" value="F:proline-tRNA ligase activity"/>
    <property type="evidence" value="ECO:0007669"/>
    <property type="project" value="UniProtKB-EC"/>
</dbReference>
<dbReference type="Pfam" id="PF09180">
    <property type="entry name" value="ProRS-C_1"/>
    <property type="match status" value="1"/>
</dbReference>
<dbReference type="RefSeq" id="XP_001609304.1">
    <property type="nucleotide sequence ID" value="XM_001609254.1"/>
</dbReference>
<dbReference type="STRING" id="5865.A7AVB0"/>
<dbReference type="Gene3D" id="3.90.960.10">
    <property type="entry name" value="YbaK/aminoacyl-tRNA synthetase-associated domain"/>
    <property type="match status" value="1"/>
</dbReference>
<keyword evidence="4" id="KW-0067">ATP-binding</keyword>
<dbReference type="Proteomes" id="UP000002173">
    <property type="component" value="Unassembled WGS sequence"/>
</dbReference>
<evidence type="ECO:0000259" key="9">
    <source>
        <dbReference type="PROSITE" id="PS50862"/>
    </source>
</evidence>
<dbReference type="Pfam" id="PF04073">
    <property type="entry name" value="tRNA_edit"/>
    <property type="match status" value="1"/>
</dbReference>
<dbReference type="FunFam" id="3.30.930.10:FF:000007">
    <property type="entry name" value="Bifunctional glutamate/proline--tRNA ligase"/>
    <property type="match status" value="1"/>
</dbReference>
<dbReference type="SUPFAM" id="SSF52954">
    <property type="entry name" value="Class II aaRS ABD-related"/>
    <property type="match status" value="1"/>
</dbReference>
<evidence type="ECO:0000256" key="8">
    <source>
        <dbReference type="ARBA" id="ARBA00047671"/>
    </source>
</evidence>
<dbReference type="Gene3D" id="3.30.930.10">
    <property type="entry name" value="Bira Bifunctional Protein, Domain 2"/>
    <property type="match status" value="1"/>
</dbReference>
<dbReference type="Pfam" id="PF00587">
    <property type="entry name" value="tRNA-synt_2b"/>
    <property type="match status" value="1"/>
</dbReference>
<keyword evidence="11" id="KW-1185">Reference proteome</keyword>
<reference evidence="10 11" key="1">
    <citation type="journal article" date="2007" name="PLoS Pathog.">
        <title>Genome sequence of Babesia bovis and comparative analysis of apicomplexan hemoprotozoa.</title>
        <authorList>
            <person name="Brayton K.A."/>
            <person name="Lau A.O.T."/>
            <person name="Herndon D.R."/>
            <person name="Hannick L."/>
            <person name="Kappmeyer L.S."/>
            <person name="Berens S.J."/>
            <person name="Bidwell S.L."/>
            <person name="Brown W.C."/>
            <person name="Crabtree J."/>
            <person name="Fadrosh D."/>
            <person name="Feldblum T."/>
            <person name="Forberger H.A."/>
            <person name="Haas B.J."/>
            <person name="Howell J.M."/>
            <person name="Khouri H."/>
            <person name="Koo H."/>
            <person name="Mann D.J."/>
            <person name="Norimine J."/>
            <person name="Paulsen I.T."/>
            <person name="Radune D."/>
            <person name="Ren Q."/>
            <person name="Smith R.K. Jr."/>
            <person name="Suarez C.E."/>
            <person name="White O."/>
            <person name="Wortman J.R."/>
            <person name="Knowles D.P. Jr."/>
            <person name="McElwain T.F."/>
            <person name="Nene V.M."/>
        </authorList>
    </citation>
    <scope>NUCLEOTIDE SEQUENCE [LARGE SCALE GENOMIC DNA]</scope>
    <source>
        <strain evidence="10">T2Bo</strain>
    </source>
</reference>
<dbReference type="FunCoup" id="A7AVB0">
    <property type="interactions" value="169"/>
</dbReference>
<evidence type="ECO:0000313" key="11">
    <source>
        <dbReference type="Proteomes" id="UP000002173"/>
    </source>
</evidence>
<evidence type="ECO:0000256" key="6">
    <source>
        <dbReference type="ARBA" id="ARBA00023146"/>
    </source>
</evidence>
<dbReference type="InterPro" id="IPR004499">
    <property type="entry name" value="Pro-tRNA-ligase_IIa_arc-type"/>
</dbReference>
<keyword evidence="6 10" id="KW-0030">Aminoacyl-tRNA synthetase</keyword>
<evidence type="ECO:0000256" key="5">
    <source>
        <dbReference type="ARBA" id="ARBA00022917"/>
    </source>
</evidence>
<feature type="domain" description="Aminoacyl-transfer RNA synthetases class-II family profile" evidence="9">
    <location>
        <begin position="256"/>
        <end position="494"/>
    </location>
</feature>
<dbReference type="Pfam" id="PF03129">
    <property type="entry name" value="HGTP_anticodon"/>
    <property type="match status" value="1"/>
</dbReference>
<dbReference type="CDD" id="cd00778">
    <property type="entry name" value="ProRS_core_arch_euk"/>
    <property type="match status" value="1"/>
</dbReference>
<dbReference type="EC" id="6.1.1.15" evidence="1"/>
<name>A7AVB0_BABBO</name>
<dbReference type="FunFam" id="3.30.110.30:FF:000001">
    <property type="entry name" value="Bifunctional glutamate/proline--tRNA ligase"/>
    <property type="match status" value="1"/>
</dbReference>
<dbReference type="PANTHER" id="PTHR43382:SF2">
    <property type="entry name" value="BIFUNCTIONAL GLUTAMATE_PROLINE--TRNA LIGASE"/>
    <property type="match status" value="1"/>
</dbReference>
<dbReference type="HAMAP" id="MF_01571">
    <property type="entry name" value="Pro_tRNA_synth_type3"/>
    <property type="match status" value="1"/>
</dbReference>
<keyword evidence="3" id="KW-0547">Nucleotide-binding</keyword>
<dbReference type="InterPro" id="IPR033721">
    <property type="entry name" value="ProRS_core_arch_euk"/>
</dbReference>
<dbReference type="InterPro" id="IPR045864">
    <property type="entry name" value="aa-tRNA-synth_II/BPL/LPL"/>
</dbReference>
<dbReference type="eggNOG" id="KOG4163">
    <property type="taxonomic scope" value="Eukaryota"/>
</dbReference>
<dbReference type="FunFam" id="3.90.960.10:FF:000005">
    <property type="entry name" value="Putative prolyl-tRNA synthetase"/>
    <property type="match status" value="1"/>
</dbReference>
<evidence type="ECO:0000256" key="4">
    <source>
        <dbReference type="ARBA" id="ARBA00022840"/>
    </source>
</evidence>
<dbReference type="InterPro" id="IPR006195">
    <property type="entry name" value="aa-tRNA-synth_II"/>
</dbReference>
<dbReference type="InParanoid" id="A7AVB0"/>
<dbReference type="InterPro" id="IPR002316">
    <property type="entry name" value="Pro-tRNA-ligase_IIa"/>
</dbReference>
<dbReference type="KEGG" id="bbo:BBOV_IV001390"/>
<dbReference type="SUPFAM" id="SSF55681">
    <property type="entry name" value="Class II aaRS and biotin synthetases"/>
    <property type="match status" value="1"/>
</dbReference>
<evidence type="ECO:0000256" key="1">
    <source>
        <dbReference type="ARBA" id="ARBA00012831"/>
    </source>
</evidence>
<dbReference type="SUPFAM" id="SSF64586">
    <property type="entry name" value="C-terminal domain of ProRS"/>
    <property type="match status" value="1"/>
</dbReference>
<dbReference type="GO" id="GO:0005524">
    <property type="term" value="F:ATP binding"/>
    <property type="evidence" value="ECO:0007669"/>
    <property type="project" value="UniProtKB-KW"/>
</dbReference>
<dbReference type="Gene3D" id="3.30.110.30">
    <property type="entry name" value="C-terminal domain of ProRS"/>
    <property type="match status" value="1"/>
</dbReference>